<feature type="region of interest" description="Disordered" evidence="1">
    <location>
        <begin position="1"/>
        <end position="24"/>
    </location>
</feature>
<dbReference type="EMBL" id="JAPXFL010000003">
    <property type="protein sequence ID" value="KAK9509541.1"/>
    <property type="molecule type" value="Genomic_DNA"/>
</dbReference>
<dbReference type="AlphaFoldDB" id="A0AAW1DES6"/>
<proteinExistence type="predicted"/>
<name>A0AAW1DES6_9HEMI</name>
<accession>A0AAW1DES6</accession>
<sequence>MVEGETAYTSSSSFSKSASSWTPETRKTGFEALKKYDRMKTGSQQQSKDRYGAWGPIFKNKDHFLNLHIC</sequence>
<evidence type="ECO:0000313" key="2">
    <source>
        <dbReference type="EMBL" id="KAK9509541.1"/>
    </source>
</evidence>
<keyword evidence="3" id="KW-1185">Reference proteome</keyword>
<organism evidence="2 3">
    <name type="scientific">Rhynocoris fuscipes</name>
    <dbReference type="NCBI Taxonomy" id="488301"/>
    <lineage>
        <taxon>Eukaryota</taxon>
        <taxon>Metazoa</taxon>
        <taxon>Ecdysozoa</taxon>
        <taxon>Arthropoda</taxon>
        <taxon>Hexapoda</taxon>
        <taxon>Insecta</taxon>
        <taxon>Pterygota</taxon>
        <taxon>Neoptera</taxon>
        <taxon>Paraneoptera</taxon>
        <taxon>Hemiptera</taxon>
        <taxon>Heteroptera</taxon>
        <taxon>Panheteroptera</taxon>
        <taxon>Cimicomorpha</taxon>
        <taxon>Reduviidae</taxon>
        <taxon>Harpactorinae</taxon>
        <taxon>Harpactorini</taxon>
        <taxon>Rhynocoris</taxon>
    </lineage>
</organism>
<reference evidence="2 3" key="1">
    <citation type="submission" date="2022-12" db="EMBL/GenBank/DDBJ databases">
        <title>Chromosome-level genome assembly of true bugs.</title>
        <authorList>
            <person name="Ma L."/>
            <person name="Li H."/>
        </authorList>
    </citation>
    <scope>NUCLEOTIDE SEQUENCE [LARGE SCALE GENOMIC DNA]</scope>
    <source>
        <strain evidence="2">Lab_2022b</strain>
    </source>
</reference>
<comment type="caution">
    <text evidence="2">The sequence shown here is derived from an EMBL/GenBank/DDBJ whole genome shotgun (WGS) entry which is preliminary data.</text>
</comment>
<feature type="compositionally biased region" description="Low complexity" evidence="1">
    <location>
        <begin position="10"/>
        <end position="20"/>
    </location>
</feature>
<gene>
    <name evidence="2" type="ORF">O3M35_006838</name>
</gene>
<dbReference type="Proteomes" id="UP001461498">
    <property type="component" value="Unassembled WGS sequence"/>
</dbReference>
<evidence type="ECO:0000313" key="3">
    <source>
        <dbReference type="Proteomes" id="UP001461498"/>
    </source>
</evidence>
<evidence type="ECO:0000256" key="1">
    <source>
        <dbReference type="SAM" id="MobiDB-lite"/>
    </source>
</evidence>
<protein>
    <submittedName>
        <fullName evidence="2">Uncharacterized protein</fullName>
    </submittedName>
</protein>